<proteinExistence type="predicted"/>
<name>A0A3M2W749_PSESI</name>
<feature type="transmembrane region" description="Helical" evidence="1">
    <location>
        <begin position="21"/>
        <end position="42"/>
    </location>
</feature>
<evidence type="ECO:0000313" key="3">
    <source>
        <dbReference type="Proteomes" id="UP000280292"/>
    </source>
</evidence>
<organism evidence="2 3">
    <name type="scientific">Pseudomonas syringae pv. ribicola</name>
    <dbReference type="NCBI Taxonomy" id="55398"/>
    <lineage>
        <taxon>Bacteria</taxon>
        <taxon>Pseudomonadati</taxon>
        <taxon>Pseudomonadota</taxon>
        <taxon>Gammaproteobacteria</taxon>
        <taxon>Pseudomonadales</taxon>
        <taxon>Pseudomonadaceae</taxon>
        <taxon>Pseudomonas</taxon>
    </lineage>
</organism>
<sequence length="163" mass="18124">MNRAVLMPPGTPFIREVSRRAGFLLVLIMTAAARGLACILLMRRMNTVADQERIMQRSLCLTRECMGLMTRIECVIRPVPHDNGQWVVLFAAGMAEEQPSAIKSQGPFNGVPEAQSVLTSILENLSLHGYRCLDDVPIWSLHMQAELRRIGSDGAVCQRSSLF</sequence>
<keyword evidence="1" id="KW-0812">Transmembrane</keyword>
<keyword evidence="1" id="KW-0472">Membrane</keyword>
<gene>
    <name evidence="2" type="ORF">ALQ95_100319</name>
</gene>
<dbReference type="Pfam" id="PF24876">
    <property type="entry name" value="PA4575"/>
    <property type="match status" value="1"/>
</dbReference>
<keyword evidence="1" id="KW-1133">Transmembrane helix</keyword>
<comment type="caution">
    <text evidence="2">The sequence shown here is derived from an EMBL/GenBank/DDBJ whole genome shotgun (WGS) entry which is preliminary data.</text>
</comment>
<evidence type="ECO:0000256" key="1">
    <source>
        <dbReference type="SAM" id="Phobius"/>
    </source>
</evidence>
<reference evidence="2 3" key="1">
    <citation type="submission" date="2018-08" db="EMBL/GenBank/DDBJ databases">
        <title>Recombination of ecologically and evolutionarily significant loci maintains genetic cohesion in the Pseudomonas syringae species complex.</title>
        <authorList>
            <person name="Dillon M."/>
            <person name="Thakur S."/>
            <person name="Almeida R.N.D."/>
            <person name="Weir B.S."/>
            <person name="Guttman D.S."/>
        </authorList>
    </citation>
    <scope>NUCLEOTIDE SEQUENCE [LARGE SCALE GENOMIC DNA]</scope>
    <source>
        <strain evidence="2 3">ICMP 3883</strain>
    </source>
</reference>
<dbReference type="Proteomes" id="UP000280292">
    <property type="component" value="Unassembled WGS sequence"/>
</dbReference>
<dbReference type="InterPro" id="IPR056903">
    <property type="entry name" value="PA4575-like"/>
</dbReference>
<dbReference type="EMBL" id="RBNR01000026">
    <property type="protein sequence ID" value="RML47321.1"/>
    <property type="molecule type" value="Genomic_DNA"/>
</dbReference>
<dbReference type="AlphaFoldDB" id="A0A3M2W749"/>
<protein>
    <submittedName>
        <fullName evidence="2">Uncharacterized protein</fullName>
    </submittedName>
</protein>
<evidence type="ECO:0000313" key="2">
    <source>
        <dbReference type="EMBL" id="RML47321.1"/>
    </source>
</evidence>
<accession>A0A3M2W749</accession>